<name>A0A9X3AK28_9GAMM</name>
<dbReference type="InterPro" id="IPR001867">
    <property type="entry name" value="OmpR/PhoB-type_DNA-bd"/>
</dbReference>
<gene>
    <name evidence="5" type="ORF">NYR02_17980</name>
</gene>
<keyword evidence="3" id="KW-1133">Transmembrane helix</keyword>
<dbReference type="CDD" id="cd00383">
    <property type="entry name" value="trans_reg_C"/>
    <property type="match status" value="1"/>
</dbReference>
<dbReference type="InterPro" id="IPR036388">
    <property type="entry name" value="WH-like_DNA-bd_sf"/>
</dbReference>
<sequence length="782" mass="88478">MTRQYRFDAFTFDPERGSLHSDQGAHTVLRHKVANLLHYLLQHADRVVSKEELLAELWTHGDYRENSLTQSIRELRQALGDNAQSPRYIRTFNQRGYQFIGRLTAADTNSKSEPSPGQSMARQTWRPALLLTLVLGGALALLISALMFWRPASTPVSPSGSTLSLLVLPFINATGESQMTWLELGLADMIAIDLKRQQKLSVTPPAQAQSLLLDSGLPWPTLPVHIRTLLNDQQQDAALFASVRLHNQQQVLDFQLIYRDGRIQQGAISYPSLPAESLAISQQLLALLRPQHAEKHPAAATDPIAAQALAQGMQALRQQGAVRARPYFQASLTIEPDSHWARAWLVRALLNLGEWQQAAQQLAAIPASELDNDLSLKTFALHSRAQLASWRGDSNSSALADQALHLAQQTSDPELISQSLQLKAQQAWDAMDWLEHQRLLQQASQQTEPSADMQLRADQLFYLGNPSNSGLEKSPLNDLDSNRLRLEKALNFYRQLNNQPQIAATELAIAQNYRFPLDERSIALAAAITAYRTLEQPYDLAQALIYGGFFQLQLHRGDLAQDYFQEAAEIARQLGATPLISLSELYLGFASLDQGLDQSSLGRHGQHSEYLHKALQQFQSFIDTAPTELYLAHARFFRGWALADLARTATTAERSRYFAQALDELQQAQMHYQTLQMPTSIGYSNYSILWIYLQQQQYDKAVQAARSPDTRLQARYLARAHYEQQRPEQAQQVLEEFRKRWPQLWQEDDTQRLRLYQQGDYQPLPPEPLPHLVYCESDWLEG</sequence>
<evidence type="ECO:0000313" key="6">
    <source>
        <dbReference type="Proteomes" id="UP001147830"/>
    </source>
</evidence>
<reference evidence="5" key="1">
    <citation type="journal article" date="2022" name="Front. Microbiol.">
        <title>Genome-based taxonomic rearrangement of Oceanobacter-related bacteria including the description of Thalassolituus hydrocarbonoclasticus sp. nov. and Thalassolituus pacificus sp. nov. and emended description of the genus Thalassolituus.</title>
        <authorList>
            <person name="Dong C."/>
            <person name="Wei L."/>
            <person name="Wang J."/>
            <person name="Lai Q."/>
            <person name="Huang Z."/>
            <person name="Shao Z."/>
        </authorList>
    </citation>
    <scope>NUCLEOTIDE SEQUENCE</scope>
    <source>
        <strain evidence="5">59MF3M-4</strain>
    </source>
</reference>
<protein>
    <submittedName>
        <fullName evidence="5">Winged helix-turn-helix domain-containing protein</fullName>
    </submittedName>
</protein>
<dbReference type="Gene3D" id="1.10.10.10">
    <property type="entry name" value="Winged helix-like DNA-binding domain superfamily/Winged helix DNA-binding domain"/>
    <property type="match status" value="1"/>
</dbReference>
<reference evidence="5" key="2">
    <citation type="submission" date="2022-08" db="EMBL/GenBank/DDBJ databases">
        <authorList>
            <person name="Dong C."/>
        </authorList>
    </citation>
    <scope>NUCLEOTIDE SEQUENCE</scope>
    <source>
        <strain evidence="5">59MF3M-4</strain>
    </source>
</reference>
<dbReference type="Gene3D" id="1.25.40.10">
    <property type="entry name" value="Tetratricopeptide repeat domain"/>
    <property type="match status" value="2"/>
</dbReference>
<comment type="caution">
    <text evidence="5">The sequence shown here is derived from an EMBL/GenBank/DDBJ whole genome shotgun (WGS) entry which is preliminary data.</text>
</comment>
<keyword evidence="1 2" id="KW-0238">DNA-binding</keyword>
<dbReference type="AlphaFoldDB" id="A0A9X3AK28"/>
<feature type="transmembrane region" description="Helical" evidence="3">
    <location>
        <begin position="128"/>
        <end position="149"/>
    </location>
</feature>
<dbReference type="SUPFAM" id="SSF48452">
    <property type="entry name" value="TPR-like"/>
    <property type="match status" value="2"/>
</dbReference>
<dbReference type="Proteomes" id="UP001147830">
    <property type="component" value="Unassembled WGS sequence"/>
</dbReference>
<evidence type="ECO:0000256" key="1">
    <source>
        <dbReference type="ARBA" id="ARBA00023125"/>
    </source>
</evidence>
<evidence type="ECO:0000256" key="3">
    <source>
        <dbReference type="SAM" id="Phobius"/>
    </source>
</evidence>
<evidence type="ECO:0000256" key="2">
    <source>
        <dbReference type="PROSITE-ProRule" id="PRU01091"/>
    </source>
</evidence>
<organism evidence="5 6">
    <name type="scientific">Thalassolituus pacificus</name>
    <dbReference type="NCBI Taxonomy" id="2975440"/>
    <lineage>
        <taxon>Bacteria</taxon>
        <taxon>Pseudomonadati</taxon>
        <taxon>Pseudomonadota</taxon>
        <taxon>Gammaproteobacteria</taxon>
        <taxon>Oceanospirillales</taxon>
        <taxon>Oceanospirillaceae</taxon>
        <taxon>Thalassolituus</taxon>
    </lineage>
</organism>
<dbReference type="GO" id="GO:0000160">
    <property type="term" value="P:phosphorelay signal transduction system"/>
    <property type="evidence" value="ECO:0007669"/>
    <property type="project" value="InterPro"/>
</dbReference>
<dbReference type="Pfam" id="PF14559">
    <property type="entry name" value="TPR_19"/>
    <property type="match status" value="1"/>
</dbReference>
<dbReference type="PROSITE" id="PS51755">
    <property type="entry name" value="OMPR_PHOB"/>
    <property type="match status" value="1"/>
</dbReference>
<proteinExistence type="predicted"/>
<keyword evidence="6" id="KW-1185">Reference proteome</keyword>
<keyword evidence="3" id="KW-0812">Transmembrane</keyword>
<feature type="domain" description="OmpR/PhoB-type" evidence="4">
    <location>
        <begin position="2"/>
        <end position="101"/>
    </location>
</feature>
<dbReference type="EMBL" id="JAOANI010000029">
    <property type="protein sequence ID" value="MCT7360916.1"/>
    <property type="molecule type" value="Genomic_DNA"/>
</dbReference>
<keyword evidence="3" id="KW-0472">Membrane</keyword>
<feature type="DNA-binding region" description="OmpR/PhoB-type" evidence="2">
    <location>
        <begin position="2"/>
        <end position="101"/>
    </location>
</feature>
<dbReference type="SUPFAM" id="SSF46894">
    <property type="entry name" value="C-terminal effector domain of the bipartite response regulators"/>
    <property type="match status" value="1"/>
</dbReference>
<dbReference type="SMART" id="SM00862">
    <property type="entry name" value="Trans_reg_C"/>
    <property type="match status" value="1"/>
</dbReference>
<dbReference type="InterPro" id="IPR011990">
    <property type="entry name" value="TPR-like_helical_dom_sf"/>
</dbReference>
<accession>A0A9X3AK28</accession>
<dbReference type="InterPro" id="IPR016032">
    <property type="entry name" value="Sig_transdc_resp-reg_C-effctor"/>
</dbReference>
<dbReference type="GO" id="GO:0006355">
    <property type="term" value="P:regulation of DNA-templated transcription"/>
    <property type="evidence" value="ECO:0007669"/>
    <property type="project" value="InterPro"/>
</dbReference>
<dbReference type="GO" id="GO:0003677">
    <property type="term" value="F:DNA binding"/>
    <property type="evidence" value="ECO:0007669"/>
    <property type="project" value="UniProtKB-UniRule"/>
</dbReference>
<evidence type="ECO:0000313" key="5">
    <source>
        <dbReference type="EMBL" id="MCT7360916.1"/>
    </source>
</evidence>
<dbReference type="RefSeq" id="WP_260977750.1">
    <property type="nucleotide sequence ID" value="NZ_JAOANI010000029.1"/>
</dbReference>
<evidence type="ECO:0000259" key="4">
    <source>
        <dbReference type="PROSITE" id="PS51755"/>
    </source>
</evidence>
<dbReference type="Pfam" id="PF00486">
    <property type="entry name" value="Trans_reg_C"/>
    <property type="match status" value="1"/>
</dbReference>